<dbReference type="FunFam" id="3.40.50.300:FF:001494">
    <property type="entry name" value="Pachytene checkpoint component Pch2"/>
    <property type="match status" value="1"/>
</dbReference>
<dbReference type="PANTHER" id="PTHR45991:SF1">
    <property type="entry name" value="PACHYTENE CHECKPOINT PROTEIN 2 HOMOLOG"/>
    <property type="match status" value="1"/>
</dbReference>
<reference evidence="8 9" key="1">
    <citation type="submission" date="2015-04" db="EMBL/GenBank/DDBJ databases">
        <title>Complete genome sequence of Schizopora paradoxa KUC8140, a cosmopolitan wood degrader in East Asia.</title>
        <authorList>
            <consortium name="DOE Joint Genome Institute"/>
            <person name="Min B."/>
            <person name="Park H."/>
            <person name="Jang Y."/>
            <person name="Kim J.-J."/>
            <person name="Kim K.H."/>
            <person name="Pangilinan J."/>
            <person name="Lipzen A."/>
            <person name="Riley R."/>
            <person name="Grigoriev I.V."/>
            <person name="Spatafora J.W."/>
            <person name="Choi I.-G."/>
        </authorList>
    </citation>
    <scope>NUCLEOTIDE SEQUENCE [LARGE SCALE GENOMIC DNA]</scope>
    <source>
        <strain evidence="8 9">KUC8140</strain>
    </source>
</reference>
<dbReference type="InterPro" id="IPR044539">
    <property type="entry name" value="Pch2-like"/>
</dbReference>
<evidence type="ECO:0000256" key="1">
    <source>
        <dbReference type="ARBA" id="ARBA00007271"/>
    </source>
</evidence>
<dbReference type="InterPro" id="IPR003593">
    <property type="entry name" value="AAA+_ATPase"/>
</dbReference>
<sequence length="495" mass="54898">MATDISMGATNKSGEDASVWPVHIEVRMKSRSSVSFDSIRRLVHEYIYNNCAYLFMPDEVRGWQSSPILQQNVERIAISDSVYTSNSLPIEKCSLQIHVYQPTTDSTYDKSATNPSESSEEFSAGVISELPSRELEGLWESLYFNDDVKSRLLNYIYATVVFSDADVDYNLVSWNRVILLHGPPGTGKTSLCRALAQKLSIRLKERYSKTHLFEINSHSLFSRWFSESGKLVQSLFTTVTEMAREEEDFVVLLIDEVESLTAARAGVMSGTEPSDALRVVNALLTQIDRLKYQKNVLIMSTSNLAKAIDSAFVDRADITEYIDYPPATAVYEILRSTLTELMKKGIVVSSDVPPGDEAATFYKTLSLETGDGTSNSLQTLIASFDLATTMGEKDLRQRVGCCLFSLATQCKGMSGRALRRLPVLAHARYIGLMPSPPRHNQTNGIDDPSRKQKAAGTPTVASTSTKSQPIAVGVWLNAMQKVLDDETGNRKRFAS</sequence>
<comment type="similarity">
    <text evidence="1">Belongs to the AAA ATPase family. PCH2 subfamily.</text>
</comment>
<name>A0A0H2RLG1_9AGAM</name>
<evidence type="ECO:0000256" key="2">
    <source>
        <dbReference type="ARBA" id="ARBA00022741"/>
    </source>
</evidence>
<dbReference type="AlphaFoldDB" id="A0A0H2RLG1"/>
<dbReference type="InterPro" id="IPR027417">
    <property type="entry name" value="P-loop_NTPase"/>
</dbReference>
<dbReference type="SMART" id="SM00382">
    <property type="entry name" value="AAA"/>
    <property type="match status" value="1"/>
</dbReference>
<dbReference type="GO" id="GO:0007131">
    <property type="term" value="P:reciprocal meiotic recombination"/>
    <property type="evidence" value="ECO:0007669"/>
    <property type="project" value="TreeGrafter"/>
</dbReference>
<feature type="domain" description="AAA+ ATPase" evidence="7">
    <location>
        <begin position="174"/>
        <end position="326"/>
    </location>
</feature>
<dbReference type="Proteomes" id="UP000053477">
    <property type="component" value="Unassembled WGS sequence"/>
</dbReference>
<dbReference type="InterPro" id="IPR001270">
    <property type="entry name" value="ClpA/B"/>
</dbReference>
<evidence type="ECO:0000256" key="6">
    <source>
        <dbReference type="SAM" id="MobiDB-lite"/>
    </source>
</evidence>
<dbReference type="InParanoid" id="A0A0H2RLG1"/>
<dbReference type="GO" id="GO:0005524">
    <property type="term" value="F:ATP binding"/>
    <property type="evidence" value="ECO:0007669"/>
    <property type="project" value="UniProtKB-KW"/>
</dbReference>
<evidence type="ECO:0000259" key="7">
    <source>
        <dbReference type="SMART" id="SM00382"/>
    </source>
</evidence>
<dbReference type="Pfam" id="PF23242">
    <property type="entry name" value="AAA_lid_TRIP13_C"/>
    <property type="match status" value="1"/>
</dbReference>
<dbReference type="PROSITE" id="PS00674">
    <property type="entry name" value="AAA"/>
    <property type="match status" value="1"/>
</dbReference>
<dbReference type="OrthoDB" id="10042665at2759"/>
<dbReference type="GO" id="GO:0005634">
    <property type="term" value="C:nucleus"/>
    <property type="evidence" value="ECO:0007669"/>
    <property type="project" value="TreeGrafter"/>
</dbReference>
<dbReference type="InterPro" id="IPR058249">
    <property type="entry name" value="Pch2_C"/>
</dbReference>
<dbReference type="SUPFAM" id="SSF52540">
    <property type="entry name" value="P-loop containing nucleoside triphosphate hydrolases"/>
    <property type="match status" value="1"/>
</dbReference>
<dbReference type="InterPro" id="IPR003960">
    <property type="entry name" value="ATPase_AAA_CS"/>
</dbReference>
<keyword evidence="3 5" id="KW-0067">ATP-binding</keyword>
<dbReference type="Pfam" id="PF23563">
    <property type="entry name" value="TRIP13_N"/>
    <property type="match status" value="1"/>
</dbReference>
<accession>A0A0H2RLG1</accession>
<dbReference type="GO" id="GO:0051598">
    <property type="term" value="P:meiotic recombination checkpoint signaling"/>
    <property type="evidence" value="ECO:0007669"/>
    <property type="project" value="TreeGrafter"/>
</dbReference>
<dbReference type="STRING" id="27342.A0A0H2RLG1"/>
<keyword evidence="2 5" id="KW-0547">Nucleotide-binding</keyword>
<dbReference type="InterPro" id="IPR003959">
    <property type="entry name" value="ATPase_AAA_core"/>
</dbReference>
<dbReference type="GO" id="GO:0016887">
    <property type="term" value="F:ATP hydrolysis activity"/>
    <property type="evidence" value="ECO:0007669"/>
    <property type="project" value="InterPro"/>
</dbReference>
<keyword evidence="4" id="KW-0469">Meiosis</keyword>
<organism evidence="8 9">
    <name type="scientific">Schizopora paradoxa</name>
    <dbReference type="NCBI Taxonomy" id="27342"/>
    <lineage>
        <taxon>Eukaryota</taxon>
        <taxon>Fungi</taxon>
        <taxon>Dikarya</taxon>
        <taxon>Basidiomycota</taxon>
        <taxon>Agaricomycotina</taxon>
        <taxon>Agaricomycetes</taxon>
        <taxon>Hymenochaetales</taxon>
        <taxon>Schizoporaceae</taxon>
        <taxon>Schizopora</taxon>
    </lineage>
</organism>
<evidence type="ECO:0000256" key="4">
    <source>
        <dbReference type="ARBA" id="ARBA00023254"/>
    </source>
</evidence>
<evidence type="ECO:0000313" key="9">
    <source>
        <dbReference type="Proteomes" id="UP000053477"/>
    </source>
</evidence>
<dbReference type="Gene3D" id="3.40.50.300">
    <property type="entry name" value="P-loop containing nucleotide triphosphate hydrolases"/>
    <property type="match status" value="1"/>
</dbReference>
<evidence type="ECO:0000256" key="5">
    <source>
        <dbReference type="RuleBase" id="RU003651"/>
    </source>
</evidence>
<evidence type="ECO:0000313" key="8">
    <source>
        <dbReference type="EMBL" id="KLO12810.1"/>
    </source>
</evidence>
<dbReference type="Pfam" id="PF00004">
    <property type="entry name" value="AAA"/>
    <property type="match status" value="1"/>
</dbReference>
<dbReference type="PRINTS" id="PR00300">
    <property type="entry name" value="CLPPROTEASEA"/>
</dbReference>
<dbReference type="EMBL" id="KQ085970">
    <property type="protein sequence ID" value="KLO12810.1"/>
    <property type="molecule type" value="Genomic_DNA"/>
</dbReference>
<protein>
    <submittedName>
        <fullName evidence="8">AAA-domain-containing protein</fullName>
    </submittedName>
</protein>
<keyword evidence="9" id="KW-1185">Reference proteome</keyword>
<gene>
    <name evidence="8" type="ORF">SCHPADRAFT_874880</name>
</gene>
<proteinExistence type="inferred from homology"/>
<feature type="region of interest" description="Disordered" evidence="6">
    <location>
        <begin position="432"/>
        <end position="466"/>
    </location>
</feature>
<dbReference type="PANTHER" id="PTHR45991">
    <property type="entry name" value="PACHYTENE CHECKPOINT PROTEIN 2"/>
    <property type="match status" value="1"/>
</dbReference>
<evidence type="ECO:0000256" key="3">
    <source>
        <dbReference type="ARBA" id="ARBA00022840"/>
    </source>
</evidence>
<dbReference type="GO" id="GO:0005694">
    <property type="term" value="C:chromosome"/>
    <property type="evidence" value="ECO:0007669"/>
    <property type="project" value="TreeGrafter"/>
</dbReference>